<reference evidence="2 3" key="1">
    <citation type="submission" date="2016-04" db="EMBL/GenBank/DDBJ databases">
        <title>Complete genome sequence and analysis of deep-sea sediment isolate, Amycolatopsis sp. WP1.</title>
        <authorList>
            <person name="Wang H."/>
            <person name="Chen S."/>
            <person name="Wu Q."/>
        </authorList>
    </citation>
    <scope>NUCLEOTIDE SEQUENCE [LARGE SCALE GENOMIC DNA]</scope>
    <source>
        <strain evidence="2 3">WP1</strain>
    </source>
</reference>
<proteinExistence type="predicted"/>
<dbReference type="RefSeq" id="WP_113690495.1">
    <property type="nucleotide sequence ID" value="NZ_CP015163.1"/>
</dbReference>
<dbReference type="InterPro" id="IPR025164">
    <property type="entry name" value="Toastrack_DUF4097"/>
</dbReference>
<organism evidence="2 3">
    <name type="scientific">Amycolatopsis albispora</name>
    <dbReference type="NCBI Taxonomy" id="1804986"/>
    <lineage>
        <taxon>Bacteria</taxon>
        <taxon>Bacillati</taxon>
        <taxon>Actinomycetota</taxon>
        <taxon>Actinomycetes</taxon>
        <taxon>Pseudonocardiales</taxon>
        <taxon>Pseudonocardiaceae</taxon>
        <taxon>Amycolatopsis</taxon>
    </lineage>
</organism>
<sequence length="257" mass="26310">MPIFDTPAPITATIEVSVGEVRLVASDRTDTVVEVRPANQADASDVDAAAQTRVDYANGELRVIGPKRHPFDVSKKSRAVAVTIELPAGSRVRGDAAMGDFDGTGSLGDCRFKTAAGHVRLETTGRLRVETAAGHVEVGRVEGDAEVRTSSGRVAIGAVGGTGFVKTSNGSTKIGVAGGELRLRAANGDISVDRAAAGVDAESSCGDIEVGVAESAAARFELKTRFGRVRNAVANSPGGGVGVRAHTAFGDITVRSA</sequence>
<dbReference type="Pfam" id="PF13349">
    <property type="entry name" value="DUF4097"/>
    <property type="match status" value="1"/>
</dbReference>
<dbReference type="AlphaFoldDB" id="A0A344KZI2"/>
<dbReference type="KEGG" id="aab:A4R43_00665"/>
<dbReference type="OrthoDB" id="3252095at2"/>
<name>A0A344KZI2_9PSEU</name>
<evidence type="ECO:0000313" key="3">
    <source>
        <dbReference type="Proteomes" id="UP000250434"/>
    </source>
</evidence>
<protein>
    <recommendedName>
        <fullName evidence="1">DUF4097 domain-containing protein</fullName>
    </recommendedName>
</protein>
<accession>A0A344KZI2</accession>
<feature type="domain" description="DUF4097" evidence="1">
    <location>
        <begin position="21"/>
        <end position="233"/>
    </location>
</feature>
<evidence type="ECO:0000259" key="1">
    <source>
        <dbReference type="Pfam" id="PF13349"/>
    </source>
</evidence>
<gene>
    <name evidence="2" type="ORF">A4R43_00665</name>
</gene>
<keyword evidence="3" id="KW-1185">Reference proteome</keyword>
<dbReference type="EMBL" id="CP015163">
    <property type="protein sequence ID" value="AXB41206.1"/>
    <property type="molecule type" value="Genomic_DNA"/>
</dbReference>
<evidence type="ECO:0000313" key="2">
    <source>
        <dbReference type="EMBL" id="AXB41206.1"/>
    </source>
</evidence>
<dbReference type="Proteomes" id="UP000250434">
    <property type="component" value="Chromosome"/>
</dbReference>